<evidence type="ECO:0000313" key="2">
    <source>
        <dbReference type="EMBL" id="MDO8107447.1"/>
    </source>
</evidence>
<sequence length="224" mass="22717">MSAFAADDGSAAPAVAAVLAEHAAGRADTADVVAALRGTRVLVPVVAHERDAADDRHVDTAVVAVQAPDGRTAMPVFTSVAALSAWNPAVRPMPAELERAAISALAEGWPLLVIDPGGPVTVPVPRPAVQAIAAGLAWHPAVRDGEVRSDVSVAVQRALATVADVRSVEVEPGRTSEVAVVVGLPHGLDRGGLEAVLARIDAALAADPVVAQIDTLELRPVAVG</sequence>
<protein>
    <submittedName>
        <fullName evidence="2">SseB family protein</fullName>
    </submittedName>
</protein>
<proteinExistence type="predicted"/>
<feature type="domain" description="SseB protein N-terminal" evidence="1">
    <location>
        <begin position="16"/>
        <end position="130"/>
    </location>
</feature>
<evidence type="ECO:0000259" key="1">
    <source>
        <dbReference type="Pfam" id="PF07179"/>
    </source>
</evidence>
<organism evidence="2 3">
    <name type="scientific">Actinotalea lenta</name>
    <dbReference type="NCBI Taxonomy" id="3064654"/>
    <lineage>
        <taxon>Bacteria</taxon>
        <taxon>Bacillati</taxon>
        <taxon>Actinomycetota</taxon>
        <taxon>Actinomycetes</taxon>
        <taxon>Micrococcales</taxon>
        <taxon>Cellulomonadaceae</taxon>
        <taxon>Actinotalea</taxon>
    </lineage>
</organism>
<dbReference type="Proteomes" id="UP001232536">
    <property type="component" value="Unassembled WGS sequence"/>
</dbReference>
<dbReference type="Pfam" id="PF07179">
    <property type="entry name" value="SseB"/>
    <property type="match status" value="1"/>
</dbReference>
<keyword evidence="3" id="KW-1185">Reference proteome</keyword>
<dbReference type="RefSeq" id="WP_304601070.1">
    <property type="nucleotide sequence ID" value="NZ_JAUQYO010000001.1"/>
</dbReference>
<reference evidence="2 3" key="1">
    <citation type="submission" date="2023-07" db="EMBL/GenBank/DDBJ databases">
        <title>Description of novel actinomycetes strains, isolated from tidal flat sediment.</title>
        <authorList>
            <person name="Lu C."/>
        </authorList>
    </citation>
    <scope>NUCLEOTIDE SEQUENCE [LARGE SCALE GENOMIC DNA]</scope>
    <source>
        <strain evidence="2 3">SYSU T00b441</strain>
    </source>
</reference>
<evidence type="ECO:0000313" key="3">
    <source>
        <dbReference type="Proteomes" id="UP001232536"/>
    </source>
</evidence>
<name>A0ABT9D973_9CELL</name>
<gene>
    <name evidence="2" type="ORF">Q6348_09590</name>
</gene>
<comment type="caution">
    <text evidence="2">The sequence shown here is derived from an EMBL/GenBank/DDBJ whole genome shotgun (WGS) entry which is preliminary data.</text>
</comment>
<accession>A0ABT9D973</accession>
<dbReference type="InterPro" id="IPR009839">
    <property type="entry name" value="SseB_N"/>
</dbReference>
<dbReference type="EMBL" id="JAUQYP010000001">
    <property type="protein sequence ID" value="MDO8107447.1"/>
    <property type="molecule type" value="Genomic_DNA"/>
</dbReference>